<organism evidence="1 2">
    <name type="scientific">Isosphaera pallida (strain ATCC 43644 / DSM 9630 / IS1B)</name>
    <dbReference type="NCBI Taxonomy" id="575540"/>
    <lineage>
        <taxon>Bacteria</taxon>
        <taxon>Pseudomonadati</taxon>
        <taxon>Planctomycetota</taxon>
        <taxon>Planctomycetia</taxon>
        <taxon>Isosphaerales</taxon>
        <taxon>Isosphaeraceae</taxon>
        <taxon>Isosphaera</taxon>
    </lineage>
</organism>
<dbReference type="InParanoid" id="E8QYH0"/>
<dbReference type="OrthoDB" id="9095917at2"/>
<protein>
    <submittedName>
        <fullName evidence="1">Signal transduction inhibitor</fullName>
    </submittedName>
</protein>
<dbReference type="KEGG" id="ipa:Isop_3596"/>
<dbReference type="Proteomes" id="UP000008631">
    <property type="component" value="Chromosome"/>
</dbReference>
<sequence>MDPRVPVAESEVDAFLLQKFFRAAFLKTEIDDDGDLRVYSDFGCRVYLNVDPDRKLVRFTSVYGLREDASEEDKLRLVNTLNDKVILARFSMPQSDALMADYYLLYEEGLIPYQVVHTFRQFARVVVQSLREYDVEDLVE</sequence>
<evidence type="ECO:0000313" key="2">
    <source>
        <dbReference type="Proteomes" id="UP000008631"/>
    </source>
</evidence>
<dbReference type="InterPro" id="IPR019660">
    <property type="entry name" value="Put_sensory_transdc_reg_YbjN"/>
</dbReference>
<dbReference type="HOGENOM" id="CLU_1832455_0_0_0"/>
<dbReference type="eggNOG" id="ENOG5033M57">
    <property type="taxonomic scope" value="Bacteria"/>
</dbReference>
<name>E8QYH0_ISOPI</name>
<evidence type="ECO:0000313" key="1">
    <source>
        <dbReference type="EMBL" id="ADV64153.1"/>
    </source>
</evidence>
<accession>E8QYH0</accession>
<dbReference type="EMBL" id="CP002353">
    <property type="protein sequence ID" value="ADV64153.1"/>
    <property type="molecule type" value="Genomic_DNA"/>
</dbReference>
<reference evidence="1 2" key="2">
    <citation type="journal article" date="2011" name="Stand. Genomic Sci.">
        <title>Complete genome sequence of Isosphaera pallida type strain (IS1B).</title>
        <authorList>
            <consortium name="US DOE Joint Genome Institute (JGI-PGF)"/>
            <person name="Goker M."/>
            <person name="Cleland D."/>
            <person name="Saunders E."/>
            <person name="Lapidus A."/>
            <person name="Nolan M."/>
            <person name="Lucas S."/>
            <person name="Hammon N."/>
            <person name="Deshpande S."/>
            <person name="Cheng J.F."/>
            <person name="Tapia R."/>
            <person name="Han C."/>
            <person name="Goodwin L."/>
            <person name="Pitluck S."/>
            <person name="Liolios K."/>
            <person name="Pagani I."/>
            <person name="Ivanova N."/>
            <person name="Mavromatis K."/>
            <person name="Pati A."/>
            <person name="Chen A."/>
            <person name="Palaniappan K."/>
            <person name="Land M."/>
            <person name="Hauser L."/>
            <person name="Chang Y.J."/>
            <person name="Jeffries C.D."/>
            <person name="Detter J.C."/>
            <person name="Beck B."/>
            <person name="Woyke T."/>
            <person name="Bristow J."/>
            <person name="Eisen J.A."/>
            <person name="Markowitz V."/>
            <person name="Hugenholtz P."/>
            <person name="Kyrpides N.C."/>
            <person name="Klenk H.P."/>
        </authorList>
    </citation>
    <scope>NUCLEOTIDE SEQUENCE [LARGE SCALE GENOMIC DNA]</scope>
    <source>
        <strain evidence="2">ATCC 43644 / DSM 9630 / IS1B</strain>
    </source>
</reference>
<dbReference type="AlphaFoldDB" id="E8QYH0"/>
<proteinExistence type="predicted"/>
<dbReference type="RefSeq" id="WP_013566441.1">
    <property type="nucleotide sequence ID" value="NC_014962.1"/>
</dbReference>
<keyword evidence="2" id="KW-1185">Reference proteome</keyword>
<reference key="1">
    <citation type="submission" date="2010-11" db="EMBL/GenBank/DDBJ databases">
        <title>The complete sequence of chromosome of Isophaera pallida ATCC 43644.</title>
        <authorList>
            <consortium name="US DOE Joint Genome Institute (JGI-PGF)"/>
            <person name="Lucas S."/>
            <person name="Copeland A."/>
            <person name="Lapidus A."/>
            <person name="Bruce D."/>
            <person name="Goodwin L."/>
            <person name="Pitluck S."/>
            <person name="Kyrpides N."/>
            <person name="Mavromatis K."/>
            <person name="Pagani I."/>
            <person name="Ivanova N."/>
            <person name="Saunders E."/>
            <person name="Brettin T."/>
            <person name="Detter J.C."/>
            <person name="Han C."/>
            <person name="Tapia R."/>
            <person name="Land M."/>
            <person name="Hauser L."/>
            <person name="Markowitz V."/>
            <person name="Cheng J.-F."/>
            <person name="Hugenholtz P."/>
            <person name="Woyke T."/>
            <person name="Wu D."/>
            <person name="Eisen J.A."/>
        </authorList>
    </citation>
    <scope>NUCLEOTIDE SEQUENCE</scope>
    <source>
        <strain>ATCC 43644</strain>
    </source>
</reference>
<dbReference type="Pfam" id="PF10722">
    <property type="entry name" value="YbjN"/>
    <property type="match status" value="1"/>
</dbReference>
<gene>
    <name evidence="1" type="ordered locus">Isop_3596</name>
</gene>